<evidence type="ECO:0000313" key="2">
    <source>
        <dbReference type="EMBL" id="SES96835.1"/>
    </source>
</evidence>
<feature type="transmembrane region" description="Helical" evidence="1">
    <location>
        <begin position="53"/>
        <end position="75"/>
    </location>
</feature>
<evidence type="ECO:0000313" key="3">
    <source>
        <dbReference type="Proteomes" id="UP000181981"/>
    </source>
</evidence>
<dbReference type="RefSeq" id="WP_038558950.1">
    <property type="nucleotide sequence ID" value="NZ_FOHT01000004.1"/>
</dbReference>
<keyword evidence="1" id="KW-1133">Transmembrane helix</keyword>
<reference evidence="2 3" key="1">
    <citation type="submission" date="2016-10" db="EMBL/GenBank/DDBJ databases">
        <authorList>
            <person name="de Groot N.N."/>
        </authorList>
    </citation>
    <scope>NUCLEOTIDE SEQUENCE [LARGE SCALE GENOMIC DNA]</scope>
    <source>
        <strain evidence="2 3">DSM 25947</strain>
    </source>
</reference>
<dbReference type="OrthoDB" id="329514at2"/>
<gene>
    <name evidence="2" type="ORF">SAMN05444285_10460</name>
</gene>
<organism evidence="2 3">
    <name type="scientific">Draconibacterium orientale</name>
    <dbReference type="NCBI Taxonomy" id="1168034"/>
    <lineage>
        <taxon>Bacteria</taxon>
        <taxon>Pseudomonadati</taxon>
        <taxon>Bacteroidota</taxon>
        <taxon>Bacteroidia</taxon>
        <taxon>Marinilabiliales</taxon>
        <taxon>Prolixibacteraceae</taxon>
        <taxon>Draconibacterium</taxon>
    </lineage>
</organism>
<dbReference type="EMBL" id="FOHT01000004">
    <property type="protein sequence ID" value="SES96835.1"/>
    <property type="molecule type" value="Genomic_DNA"/>
</dbReference>
<feature type="transmembrane region" description="Helical" evidence="1">
    <location>
        <begin position="95"/>
        <end position="120"/>
    </location>
</feature>
<feature type="transmembrane region" description="Helical" evidence="1">
    <location>
        <begin position="132"/>
        <end position="150"/>
    </location>
</feature>
<feature type="transmembrane region" description="Helical" evidence="1">
    <location>
        <begin position="12"/>
        <end position="33"/>
    </location>
</feature>
<keyword evidence="1" id="KW-0812">Transmembrane</keyword>
<dbReference type="AlphaFoldDB" id="A0A1I0AR78"/>
<sequence>MTNLSAIITSDFVKIIHDIVSVSFLLLAVTLIYRSVRGIKNHLPYAKTDKYVAIAFIVALYLQLILGLIMFTNLGSGFDFQYIPDESNNMVAKRLWPVEHIVLMLFALFIANLGLISSFLTEKSQSRFKKVLIYYSIAVVLIAISLLSIYA</sequence>
<proteinExistence type="predicted"/>
<dbReference type="Proteomes" id="UP000181981">
    <property type="component" value="Unassembled WGS sequence"/>
</dbReference>
<protein>
    <submittedName>
        <fullName evidence="2">Uncharacterized protein</fullName>
    </submittedName>
</protein>
<name>A0A1I0AR78_9BACT</name>
<evidence type="ECO:0000256" key="1">
    <source>
        <dbReference type="SAM" id="Phobius"/>
    </source>
</evidence>
<accession>A0A1I0AR78</accession>
<keyword evidence="1" id="KW-0472">Membrane</keyword>